<gene>
    <name evidence="2" type="ORF">NOCA2270056</name>
</gene>
<accession>A0A2P2C0A2</accession>
<keyword evidence="1" id="KW-0472">Membrane</keyword>
<keyword evidence="1" id="KW-0812">Transmembrane</keyword>
<proteinExistence type="predicted"/>
<dbReference type="AlphaFoldDB" id="A0A2P2C0A2"/>
<organism evidence="2">
    <name type="scientific">metagenome</name>
    <dbReference type="NCBI Taxonomy" id="256318"/>
    <lineage>
        <taxon>unclassified sequences</taxon>
        <taxon>metagenomes</taxon>
    </lineage>
</organism>
<sequence length="28" mass="2906">MEAVFVGIMLAVVIALGAAALWAAYKLL</sequence>
<evidence type="ECO:0000256" key="1">
    <source>
        <dbReference type="SAM" id="Phobius"/>
    </source>
</evidence>
<dbReference type="EMBL" id="CZKA01000020">
    <property type="protein sequence ID" value="CUR55421.1"/>
    <property type="molecule type" value="Genomic_DNA"/>
</dbReference>
<evidence type="ECO:0000313" key="2">
    <source>
        <dbReference type="EMBL" id="CUR55421.1"/>
    </source>
</evidence>
<protein>
    <submittedName>
        <fullName evidence="2">Uncharacterized protein</fullName>
    </submittedName>
</protein>
<name>A0A2P2C0A2_9ZZZZ</name>
<keyword evidence="1" id="KW-1133">Transmembrane helix</keyword>
<feature type="transmembrane region" description="Helical" evidence="1">
    <location>
        <begin position="6"/>
        <end position="25"/>
    </location>
</feature>
<reference evidence="2" key="1">
    <citation type="submission" date="2015-08" db="EMBL/GenBank/DDBJ databases">
        <authorList>
            <person name="Babu N.S."/>
            <person name="Beckwith C.J."/>
            <person name="Beseler K.G."/>
            <person name="Brison A."/>
            <person name="Carone J.V."/>
            <person name="Caskin T.P."/>
            <person name="Diamond M."/>
            <person name="Durham M.E."/>
            <person name="Foxe J.M."/>
            <person name="Go M."/>
            <person name="Henderson B.A."/>
            <person name="Jones I.B."/>
            <person name="McGettigan J.A."/>
            <person name="Micheletti S.J."/>
            <person name="Nasrallah M.E."/>
            <person name="Ortiz D."/>
            <person name="Piller C.R."/>
            <person name="Privatt S.R."/>
            <person name="Schneider S.L."/>
            <person name="Sharp S."/>
            <person name="Smith T.C."/>
            <person name="Stanton J.D."/>
            <person name="Ullery H.E."/>
            <person name="Wilson R.J."/>
            <person name="Serrano M.G."/>
            <person name="Buck G."/>
            <person name="Lee V."/>
            <person name="Wang Y."/>
            <person name="Carvalho R."/>
            <person name="Voegtly L."/>
            <person name="Shi R."/>
            <person name="Duckworth R."/>
            <person name="Johnson A."/>
            <person name="Loviza R."/>
            <person name="Walstead R."/>
            <person name="Shah Z."/>
            <person name="Kiflezghi M."/>
            <person name="Wade K."/>
            <person name="Ball S.L."/>
            <person name="Bradley K.W."/>
            <person name="Asai D.J."/>
            <person name="Bowman C.A."/>
            <person name="Russell D.A."/>
            <person name="Pope W.H."/>
            <person name="Jacobs-Sera D."/>
            <person name="Hendrix R.W."/>
            <person name="Hatfull G.F."/>
        </authorList>
    </citation>
    <scope>NUCLEOTIDE SEQUENCE</scope>
</reference>